<feature type="compositionally biased region" description="Basic and acidic residues" evidence="7">
    <location>
        <begin position="602"/>
        <end position="611"/>
    </location>
</feature>
<dbReference type="GO" id="GO:0015630">
    <property type="term" value="C:microtubule cytoskeleton"/>
    <property type="evidence" value="ECO:0007669"/>
    <property type="project" value="TreeGrafter"/>
</dbReference>
<dbReference type="Gene3D" id="3.30.470.20">
    <property type="entry name" value="ATP-grasp fold, B domain"/>
    <property type="match status" value="1"/>
</dbReference>
<evidence type="ECO:0000256" key="2">
    <source>
        <dbReference type="ARBA" id="ARBA00022490"/>
    </source>
</evidence>
<dbReference type="Pfam" id="PF03133">
    <property type="entry name" value="TTL"/>
    <property type="match status" value="1"/>
</dbReference>
<feature type="compositionally biased region" description="Basic residues" evidence="7">
    <location>
        <begin position="1046"/>
        <end position="1055"/>
    </location>
</feature>
<keyword evidence="8" id="KW-0472">Membrane</keyword>
<evidence type="ECO:0000256" key="8">
    <source>
        <dbReference type="SAM" id="Phobius"/>
    </source>
</evidence>
<dbReference type="Proteomes" id="UP000039865">
    <property type="component" value="Unassembled WGS sequence"/>
</dbReference>
<keyword evidence="5" id="KW-0067">ATP-binding</keyword>
<feature type="region of interest" description="Disordered" evidence="7">
    <location>
        <begin position="602"/>
        <end position="670"/>
    </location>
</feature>
<comment type="subcellular location">
    <subcellularLocation>
        <location evidence="1">Cytoplasm</location>
    </subcellularLocation>
</comment>
<feature type="region of interest" description="Disordered" evidence="7">
    <location>
        <begin position="544"/>
        <end position="565"/>
    </location>
</feature>
<feature type="compositionally biased region" description="Polar residues" evidence="7">
    <location>
        <begin position="166"/>
        <end position="179"/>
    </location>
</feature>
<feature type="compositionally biased region" description="Basic and acidic residues" evidence="7">
    <location>
        <begin position="1029"/>
        <end position="1045"/>
    </location>
</feature>
<feature type="compositionally biased region" description="Low complexity" evidence="7">
    <location>
        <begin position="1550"/>
        <end position="1562"/>
    </location>
</feature>
<protein>
    <submittedName>
        <fullName evidence="9">Tubulin-tyrosine ligase family protein</fullName>
    </submittedName>
</protein>
<feature type="transmembrane region" description="Helical" evidence="8">
    <location>
        <begin position="1483"/>
        <end position="1503"/>
    </location>
</feature>
<keyword evidence="6" id="KW-0175">Coiled coil</keyword>
<dbReference type="InterPro" id="IPR051437">
    <property type="entry name" value="TTLL_monoglycylase"/>
</dbReference>
<keyword evidence="8" id="KW-0812">Transmembrane</keyword>
<keyword evidence="10" id="KW-1185">Reference proteome</keyword>
<sequence>MNSSQFALEDDSHQEPLTYEQNNSPIVKSHQQSPQKNMNSGNIQGSLHSDENEELEVQKPLFDPNSGVNNENINISNSNNLKSSSKLGLAYSENKENTDLTQQYNIPNMMSVSSGIKKSSSQIDIMNTSIGNAQNDSNVQYEQENFDDGDSNGNQSMYDNLTQNTEQKQDLNSQNVSQADSKKKKGQQKRSMSKDVKILQTMKAYFPQLAQAEPKKVIQHIQPNPTLNKIYGQRSNTTNQGKSIGQHSERIIFVENRRRAGNQDQTIDYKNKQQSIERRNSQINNSTTTIVQSQNTVASKNADQLRKNTQLPPIGKRSQVQVLDQQSAYNISPRNNNTLNKILSPLSTNQQFSNTDTNSQQHWSDKKKYPKKLLQTTTMNEYEIQMVNGIILEGTTEEQQRLQQQKIDYERKNQEMIQRMQEKKNQEMKMIEEERRKLQKRQEKLKNMILKQAADVREKKLRQEEEAKRRQQDEQNQQPTKKTPKKKPYIPQPSSYQLQAQKQQMEMKEENEDLGEEEEKKKMDMLKKYYRSRYATFLKTIQEKNKKRDEEMEQQRKKDEKRKAKLQEELGIQKIQSRFMDDAIKINKEANEKVVIEHIQNKKQKIDDKPRRGNSIIGIKSMTSTSNFNQTGISNNDSVSDIQKIYVPDSQKRNRSNSRSEKRALTPKVKKSKRVIVMPIDEKTEEDFEKEMKAKKDAAEKIKMRQQKYLQDLAERKEKETQKVEEEKKKKEKLMILAREQAKHNFDKVNQQPGLKELQEQQIQKKQSSEDDEDGEDTEKKKKKKKKAVKAEGQLDSFLERNNPKKVIFPNITDLATWKKKYKVEDNTKVFICTGGYPDIKKALKKRGWVENKDSSSPCFDLKWVLKSKDIDHNTLNDTQLVNHFNKATAITTKVGLCHNLKNLIWFNNVDIDTFYPRCFDLAMQEDCDDFIEEFKGVKAESYLKQWVREMRESMGEKPSTVTDKILKVALKVCEKRLRELDDLIDDPNAFNSLVTDEEWSILGADELNVETLAKQKHDNWLAKNEVMQQEKKRKEAKDAKDQEKKKKKKKKKVKKVEQKDGEGNPDEDYENDEDVEGWNKKPNEDDEDIIDDEEDEKAKVEQDIDLQLVSKHPEYKRAIKILEGLKAKYPQYSLNGEKNIWIVKPAGSSRGRGIALYNQLIEILDLCKQKESQYIAQKYIENSLIVKCRKFDIRQWVLVTDWNPLTVWVYQEPYFRFPASDYTDENIMDRFIHLTNNSVAKYAEKAKVTHEIEGNMWCWEEMKNYLQEEFGWDVWEDKLKEQTNNIIINCLESVQDMFECKPGCFELFGFDLMVDDEFNMWLIEVNSSPAMDYSTSVTERLVKIVLEDTIKVVVDHAQAKKKSKVDTGLFECIYKASKIVDKPINSFGLNLVCEGKKLAPILLASGFQTCETANLRFAMVLIFLVYSVVFVMMLLQFIGLVSCLKTIPRAIMGFYFSLVGVMFFVQMILFKGDECRTQAPVYYFWLVGQIALFYLIVACGLARWGSYICWQAENHDTMAKKAVEEYMKQAKKGQLMMIENDDKKVPLLSKSSSENESYASESSDEDEEQNKKGKKLPKQLAIGN</sequence>
<evidence type="ECO:0000256" key="7">
    <source>
        <dbReference type="SAM" id="MobiDB-lite"/>
    </source>
</evidence>
<evidence type="ECO:0000256" key="1">
    <source>
        <dbReference type="ARBA" id="ARBA00004496"/>
    </source>
</evidence>
<evidence type="ECO:0000313" key="9">
    <source>
        <dbReference type="EMBL" id="CDW72117.1"/>
    </source>
</evidence>
<dbReference type="PANTHER" id="PTHR45870:SF2">
    <property type="entry name" value="TUBULIN MONOGLYCYLASE TTLL3"/>
    <property type="match status" value="1"/>
</dbReference>
<dbReference type="InParanoid" id="A0A077ZQE4"/>
<feature type="compositionally biased region" description="Polar residues" evidence="7">
    <location>
        <begin position="294"/>
        <end position="311"/>
    </location>
</feature>
<keyword evidence="3 9" id="KW-0436">Ligase</keyword>
<dbReference type="PANTHER" id="PTHR45870">
    <property type="entry name" value="TUBULIN MONOGLYCYLASE TTLL3"/>
    <property type="match status" value="1"/>
</dbReference>
<feature type="coiled-coil region" evidence="6">
    <location>
        <begin position="685"/>
        <end position="741"/>
    </location>
</feature>
<dbReference type="GO" id="GO:0005737">
    <property type="term" value="C:cytoplasm"/>
    <property type="evidence" value="ECO:0007669"/>
    <property type="project" value="UniProtKB-SubCell"/>
</dbReference>
<feature type="region of interest" description="Disordered" evidence="7">
    <location>
        <begin position="1"/>
        <end position="83"/>
    </location>
</feature>
<dbReference type="GO" id="GO:0070736">
    <property type="term" value="F:protein-glycine ligase activity, initiating"/>
    <property type="evidence" value="ECO:0007669"/>
    <property type="project" value="TreeGrafter"/>
</dbReference>
<feature type="region of interest" description="Disordered" evidence="7">
    <location>
        <begin position="166"/>
        <end position="194"/>
    </location>
</feature>
<feature type="transmembrane region" description="Helical" evidence="8">
    <location>
        <begin position="1451"/>
        <end position="1471"/>
    </location>
</feature>
<evidence type="ECO:0000256" key="6">
    <source>
        <dbReference type="SAM" id="Coils"/>
    </source>
</evidence>
<dbReference type="SUPFAM" id="SSF56059">
    <property type="entry name" value="Glutathione synthetase ATP-binding domain-like"/>
    <property type="match status" value="1"/>
</dbReference>
<accession>A0A077ZQE4</accession>
<feature type="region of interest" description="Disordered" evidence="7">
    <location>
        <begin position="1546"/>
        <end position="1585"/>
    </location>
</feature>
<feature type="compositionally biased region" description="Acidic residues" evidence="7">
    <location>
        <begin position="1064"/>
        <end position="1077"/>
    </location>
</feature>
<dbReference type="GO" id="GO:0005524">
    <property type="term" value="F:ATP binding"/>
    <property type="evidence" value="ECO:0007669"/>
    <property type="project" value="UniProtKB-KW"/>
</dbReference>
<feature type="region of interest" description="Disordered" evidence="7">
    <location>
        <begin position="450"/>
        <end position="520"/>
    </location>
</feature>
<dbReference type="InterPro" id="IPR004344">
    <property type="entry name" value="TTL/TTLL_fam"/>
</dbReference>
<proteinExistence type="predicted"/>
<evidence type="ECO:0000256" key="3">
    <source>
        <dbReference type="ARBA" id="ARBA00022598"/>
    </source>
</evidence>
<keyword evidence="2" id="KW-0963">Cytoplasm</keyword>
<keyword evidence="8" id="KW-1133">Transmembrane helix</keyword>
<feature type="compositionally biased region" description="Polar residues" evidence="7">
    <location>
        <begin position="19"/>
        <end position="47"/>
    </location>
</feature>
<dbReference type="PROSITE" id="PS51221">
    <property type="entry name" value="TTL"/>
    <property type="match status" value="1"/>
</dbReference>
<feature type="compositionally biased region" description="Low complexity" evidence="7">
    <location>
        <begin position="65"/>
        <end position="83"/>
    </location>
</feature>
<feature type="region of interest" description="Disordered" evidence="7">
    <location>
        <begin position="744"/>
        <end position="788"/>
    </location>
</feature>
<feature type="transmembrane region" description="Helical" evidence="8">
    <location>
        <begin position="1418"/>
        <end position="1439"/>
    </location>
</feature>
<feature type="region of interest" description="Disordered" evidence="7">
    <location>
        <begin position="1024"/>
        <end position="1088"/>
    </location>
</feature>
<feature type="compositionally biased region" description="Polar residues" evidence="7">
    <location>
        <begin position="621"/>
        <end position="641"/>
    </location>
</feature>
<evidence type="ECO:0000313" key="10">
    <source>
        <dbReference type="Proteomes" id="UP000039865"/>
    </source>
</evidence>
<gene>
    <name evidence="9" type="primary">Contig5130.g5497</name>
    <name evidence="9" type="ORF">STYLEM_1071</name>
</gene>
<feature type="region of interest" description="Disordered" evidence="7">
    <location>
        <begin position="294"/>
        <end position="316"/>
    </location>
</feature>
<feature type="compositionally biased region" description="Basic and acidic residues" evidence="7">
    <location>
        <begin position="454"/>
        <end position="473"/>
    </location>
</feature>
<evidence type="ECO:0000256" key="4">
    <source>
        <dbReference type="ARBA" id="ARBA00022741"/>
    </source>
</evidence>
<dbReference type="OrthoDB" id="10255472at2759"/>
<reference evidence="9 10" key="1">
    <citation type="submission" date="2014-06" db="EMBL/GenBank/DDBJ databases">
        <authorList>
            <person name="Swart Estienne"/>
        </authorList>
    </citation>
    <scope>NUCLEOTIDE SEQUENCE [LARGE SCALE GENOMIC DNA]</scope>
    <source>
        <strain evidence="9 10">130c</strain>
    </source>
</reference>
<name>A0A077ZQE4_STYLE</name>
<evidence type="ECO:0000256" key="5">
    <source>
        <dbReference type="ARBA" id="ARBA00022840"/>
    </source>
</evidence>
<keyword evidence="4" id="KW-0547">Nucleotide-binding</keyword>
<organism evidence="9 10">
    <name type="scientific">Stylonychia lemnae</name>
    <name type="common">Ciliate</name>
    <dbReference type="NCBI Taxonomy" id="5949"/>
    <lineage>
        <taxon>Eukaryota</taxon>
        <taxon>Sar</taxon>
        <taxon>Alveolata</taxon>
        <taxon>Ciliophora</taxon>
        <taxon>Intramacronucleata</taxon>
        <taxon>Spirotrichea</taxon>
        <taxon>Stichotrichia</taxon>
        <taxon>Sporadotrichida</taxon>
        <taxon>Oxytrichidae</taxon>
        <taxon>Stylonychinae</taxon>
        <taxon>Stylonychia</taxon>
    </lineage>
</organism>
<dbReference type="EMBL" id="CCKQ01001021">
    <property type="protein sequence ID" value="CDW72117.1"/>
    <property type="molecule type" value="Genomic_DNA"/>
</dbReference>